<comment type="caution">
    <text evidence="2">The sequence shown here is derived from an EMBL/GenBank/DDBJ whole genome shotgun (WGS) entry which is preliminary data.</text>
</comment>
<dbReference type="Proteomes" id="UP001054252">
    <property type="component" value="Unassembled WGS sequence"/>
</dbReference>
<dbReference type="InterPro" id="IPR029063">
    <property type="entry name" value="SAM-dependent_MTases_sf"/>
</dbReference>
<dbReference type="InterPro" id="IPR052356">
    <property type="entry name" value="Thiol_S-MT"/>
</dbReference>
<dbReference type="PANTHER" id="PTHR45036:SF1">
    <property type="entry name" value="METHYLTRANSFERASE LIKE 7A"/>
    <property type="match status" value="1"/>
</dbReference>
<sequence length="310" mass="33696">MIRLHPSPTLVPPAAHLNTVCNSDVNSSLPSVPLLNNVSTLTKIHKQPLLAVKFCSCGRRHFIESAAATVLPILCPSGAFSLDSNNYQDMLKRIRPPRPDWYEELYASVLNSFTKSYEAEVAVYKSQLFANLRGKAKEVLEIGIGTGPNLEYYTGDTDVQIFGVDPNKKMEKYARAAAVAAGLPVENFKFVHAVAEAVPLSDCSVDAVVGTLVLCSVKDVEMALKEVKRVLKPGGLFLFVEHVAAKDGTIHKFLQSILDPLQQTLADGCHLTRETGKDISAAGFSDVELSMAFLSNASLLNPHIYGVARK</sequence>
<evidence type="ECO:0000313" key="3">
    <source>
        <dbReference type="Proteomes" id="UP001054252"/>
    </source>
</evidence>
<dbReference type="PANTHER" id="PTHR45036">
    <property type="entry name" value="METHYLTRANSFERASE LIKE 7B"/>
    <property type="match status" value="1"/>
</dbReference>
<protein>
    <recommendedName>
        <fullName evidence="1">Methyltransferase type 11 domain-containing protein</fullName>
    </recommendedName>
</protein>
<name>A0AAV5ICA2_9ROSI</name>
<dbReference type="Gene3D" id="3.40.50.150">
    <property type="entry name" value="Vaccinia Virus protein VP39"/>
    <property type="match status" value="1"/>
</dbReference>
<dbReference type="GO" id="GO:0008757">
    <property type="term" value="F:S-adenosylmethionine-dependent methyltransferase activity"/>
    <property type="evidence" value="ECO:0007669"/>
    <property type="project" value="InterPro"/>
</dbReference>
<accession>A0AAV5ICA2</accession>
<organism evidence="2 3">
    <name type="scientific">Rubroshorea leprosula</name>
    <dbReference type="NCBI Taxonomy" id="152421"/>
    <lineage>
        <taxon>Eukaryota</taxon>
        <taxon>Viridiplantae</taxon>
        <taxon>Streptophyta</taxon>
        <taxon>Embryophyta</taxon>
        <taxon>Tracheophyta</taxon>
        <taxon>Spermatophyta</taxon>
        <taxon>Magnoliopsida</taxon>
        <taxon>eudicotyledons</taxon>
        <taxon>Gunneridae</taxon>
        <taxon>Pentapetalae</taxon>
        <taxon>rosids</taxon>
        <taxon>malvids</taxon>
        <taxon>Malvales</taxon>
        <taxon>Dipterocarpaceae</taxon>
        <taxon>Rubroshorea</taxon>
    </lineage>
</organism>
<dbReference type="AlphaFoldDB" id="A0AAV5ICA2"/>
<dbReference type="CDD" id="cd02440">
    <property type="entry name" value="AdoMet_MTases"/>
    <property type="match status" value="1"/>
</dbReference>
<evidence type="ECO:0000313" key="2">
    <source>
        <dbReference type="EMBL" id="GKU99526.1"/>
    </source>
</evidence>
<dbReference type="Pfam" id="PF08241">
    <property type="entry name" value="Methyltransf_11"/>
    <property type="match status" value="1"/>
</dbReference>
<dbReference type="EMBL" id="BPVZ01000014">
    <property type="protein sequence ID" value="GKU99526.1"/>
    <property type="molecule type" value="Genomic_DNA"/>
</dbReference>
<dbReference type="InterPro" id="IPR013216">
    <property type="entry name" value="Methyltransf_11"/>
</dbReference>
<dbReference type="SUPFAM" id="SSF53335">
    <property type="entry name" value="S-adenosyl-L-methionine-dependent methyltransferases"/>
    <property type="match status" value="1"/>
</dbReference>
<proteinExistence type="predicted"/>
<reference evidence="2 3" key="1">
    <citation type="journal article" date="2021" name="Commun. Biol.">
        <title>The genome of Shorea leprosula (Dipterocarpaceae) highlights the ecological relevance of drought in aseasonal tropical rainforests.</title>
        <authorList>
            <person name="Ng K.K.S."/>
            <person name="Kobayashi M.J."/>
            <person name="Fawcett J.A."/>
            <person name="Hatakeyama M."/>
            <person name="Paape T."/>
            <person name="Ng C.H."/>
            <person name="Ang C.C."/>
            <person name="Tnah L.H."/>
            <person name="Lee C.T."/>
            <person name="Nishiyama T."/>
            <person name="Sese J."/>
            <person name="O'Brien M.J."/>
            <person name="Copetti D."/>
            <person name="Mohd Noor M.I."/>
            <person name="Ong R.C."/>
            <person name="Putra M."/>
            <person name="Sireger I.Z."/>
            <person name="Indrioko S."/>
            <person name="Kosugi Y."/>
            <person name="Izuno A."/>
            <person name="Isagi Y."/>
            <person name="Lee S.L."/>
            <person name="Shimizu K.K."/>
        </authorList>
    </citation>
    <scope>NUCLEOTIDE SEQUENCE [LARGE SCALE GENOMIC DNA]</scope>
    <source>
        <strain evidence="2">214</strain>
    </source>
</reference>
<feature type="domain" description="Methyltransferase type 11" evidence="1">
    <location>
        <begin position="140"/>
        <end position="239"/>
    </location>
</feature>
<keyword evidence="3" id="KW-1185">Reference proteome</keyword>
<evidence type="ECO:0000259" key="1">
    <source>
        <dbReference type="Pfam" id="PF08241"/>
    </source>
</evidence>
<gene>
    <name evidence="2" type="ORF">SLEP1_g12365</name>
</gene>